<evidence type="ECO:0000256" key="4">
    <source>
        <dbReference type="ARBA" id="ARBA00022989"/>
    </source>
</evidence>
<feature type="transmembrane region" description="Helical" evidence="6">
    <location>
        <begin position="216"/>
        <end position="238"/>
    </location>
</feature>
<reference evidence="7 8" key="2">
    <citation type="journal article" date="2011" name="Stand. Genomic Sci.">
        <title>Complete genome sequence of Ferroglobus placidus AEDII12DO.</title>
        <authorList>
            <person name="Anderson I."/>
            <person name="Risso C."/>
            <person name="Holmes D."/>
            <person name="Lucas S."/>
            <person name="Copeland A."/>
            <person name="Lapidus A."/>
            <person name="Cheng J.F."/>
            <person name="Bruce D."/>
            <person name="Goodwin L."/>
            <person name="Pitluck S."/>
            <person name="Saunders E."/>
            <person name="Brettin T."/>
            <person name="Detter J.C."/>
            <person name="Han C."/>
            <person name="Tapia R."/>
            <person name="Larimer F."/>
            <person name="Land M."/>
            <person name="Hauser L."/>
            <person name="Woyke T."/>
            <person name="Lovley D."/>
            <person name="Kyrpides N."/>
            <person name="Ivanova N."/>
        </authorList>
    </citation>
    <scope>NUCLEOTIDE SEQUENCE [LARGE SCALE GENOMIC DNA]</scope>
    <source>
        <strain evidence="8">DSM 10642 / AEDII12DO</strain>
    </source>
</reference>
<dbReference type="STRING" id="589924.Ferp_1045"/>
<dbReference type="GO" id="GO:0015658">
    <property type="term" value="F:branched-chain amino acid transmembrane transporter activity"/>
    <property type="evidence" value="ECO:0007669"/>
    <property type="project" value="InterPro"/>
</dbReference>
<keyword evidence="4 6" id="KW-1133">Transmembrane helix</keyword>
<dbReference type="PANTHER" id="PTHR30482">
    <property type="entry name" value="HIGH-AFFINITY BRANCHED-CHAIN AMINO ACID TRANSPORT SYSTEM PERMEASE"/>
    <property type="match status" value="1"/>
</dbReference>
<feature type="transmembrane region" description="Helical" evidence="6">
    <location>
        <begin position="55"/>
        <end position="75"/>
    </location>
</feature>
<keyword evidence="2" id="KW-1003">Cell membrane</keyword>
<evidence type="ECO:0000256" key="6">
    <source>
        <dbReference type="SAM" id="Phobius"/>
    </source>
</evidence>
<feature type="transmembrane region" description="Helical" evidence="6">
    <location>
        <begin position="29"/>
        <end position="48"/>
    </location>
</feature>
<keyword evidence="8" id="KW-1185">Reference proteome</keyword>
<dbReference type="KEGG" id="fpl:Ferp_1045"/>
<evidence type="ECO:0000256" key="3">
    <source>
        <dbReference type="ARBA" id="ARBA00022692"/>
    </source>
</evidence>
<evidence type="ECO:0000256" key="2">
    <source>
        <dbReference type="ARBA" id="ARBA00022475"/>
    </source>
</evidence>
<dbReference type="eggNOG" id="arCOG01274">
    <property type="taxonomic scope" value="Archaea"/>
</dbReference>
<comment type="subcellular location">
    <subcellularLocation>
        <location evidence="1">Cell membrane</location>
        <topology evidence="1">Multi-pass membrane protein</topology>
    </subcellularLocation>
</comment>
<dbReference type="CDD" id="cd06581">
    <property type="entry name" value="TM_PBP1_LivM_like"/>
    <property type="match status" value="1"/>
</dbReference>
<dbReference type="GeneID" id="8778555"/>
<reference evidence="8" key="1">
    <citation type="submission" date="2010-02" db="EMBL/GenBank/DDBJ databases">
        <title>Complete sequence of Ferroglobus placidus DSM 10642.</title>
        <authorList>
            <consortium name="US DOE Joint Genome Institute"/>
            <person name="Lucas S."/>
            <person name="Copeland A."/>
            <person name="Lapidus A."/>
            <person name="Cheng J.-F."/>
            <person name="Bruce D."/>
            <person name="Goodwin L."/>
            <person name="Pitluck S."/>
            <person name="Saunders E."/>
            <person name="Brettin T."/>
            <person name="Detter J.C."/>
            <person name="Han C."/>
            <person name="Tapia R."/>
            <person name="Larimer F."/>
            <person name="Land M."/>
            <person name="Hauser L."/>
            <person name="Kyrpides N."/>
            <person name="Ivanova N."/>
            <person name="Holmes D."/>
            <person name="Lovley D."/>
            <person name="Kyrpides N."/>
            <person name="Anderson I.J."/>
            <person name="Woyke T."/>
        </authorList>
    </citation>
    <scope>NUCLEOTIDE SEQUENCE [LARGE SCALE GENOMIC DNA]</scope>
    <source>
        <strain evidence="8">DSM 10642 / AEDII12DO</strain>
    </source>
</reference>
<evidence type="ECO:0000256" key="5">
    <source>
        <dbReference type="ARBA" id="ARBA00023136"/>
    </source>
</evidence>
<keyword evidence="3 6" id="KW-0812">Transmembrane</keyword>
<name>D3RXJ4_FERPA</name>
<accession>D3RXJ4</accession>
<evidence type="ECO:0000313" key="8">
    <source>
        <dbReference type="Proteomes" id="UP000002613"/>
    </source>
</evidence>
<protein>
    <submittedName>
        <fullName evidence="7">Inner-membrane translocator</fullName>
    </submittedName>
</protein>
<proteinExistence type="predicted"/>
<dbReference type="OrthoDB" id="30958at2157"/>
<feature type="transmembrane region" description="Helical" evidence="6">
    <location>
        <begin position="297"/>
        <end position="315"/>
    </location>
</feature>
<feature type="transmembrane region" description="Helical" evidence="6">
    <location>
        <begin position="7"/>
        <end position="23"/>
    </location>
</feature>
<gene>
    <name evidence="7" type="ordered locus">Ferp_1045</name>
</gene>
<feature type="transmembrane region" description="Helical" evidence="6">
    <location>
        <begin position="95"/>
        <end position="115"/>
    </location>
</feature>
<keyword evidence="5 6" id="KW-0472">Membrane</keyword>
<dbReference type="Pfam" id="PF02653">
    <property type="entry name" value="BPD_transp_2"/>
    <property type="match status" value="1"/>
</dbReference>
<dbReference type="EMBL" id="CP001899">
    <property type="protein sequence ID" value="ADC65207.1"/>
    <property type="molecule type" value="Genomic_DNA"/>
</dbReference>
<dbReference type="PaxDb" id="589924-Ferp_1045"/>
<dbReference type="InterPro" id="IPR043428">
    <property type="entry name" value="LivM-like"/>
</dbReference>
<dbReference type="Proteomes" id="UP000002613">
    <property type="component" value="Chromosome"/>
</dbReference>
<evidence type="ECO:0000313" key="7">
    <source>
        <dbReference type="EMBL" id="ADC65207.1"/>
    </source>
</evidence>
<dbReference type="GO" id="GO:0005886">
    <property type="term" value="C:plasma membrane"/>
    <property type="evidence" value="ECO:0007669"/>
    <property type="project" value="UniProtKB-SubCell"/>
</dbReference>
<evidence type="ECO:0000256" key="1">
    <source>
        <dbReference type="ARBA" id="ARBA00004651"/>
    </source>
</evidence>
<feature type="transmembrane region" description="Helical" evidence="6">
    <location>
        <begin position="250"/>
        <end position="277"/>
    </location>
</feature>
<sequence length="324" mass="35387">MRGLKNYLIGLIGLIVALTLPFYTPEGYLFLFGMLFLFLILVLSWDIIVGYTGQVNLGHTVFVGLGAYTAALLQVPSRFESFSSALASMPPQNQFLSILIGGIVAALFGAAIGFVTLRLKGYYFALVTAILPLVFIQTVYVFSDVFGGEEGFSIGLERALSQSPVVRYYVAFAVFLLCFLAMRYIVKSDLGYRFMAVRDDEELAEALGIDVVKYKVLAFTISSFFAGVAGATIVLYRITVGPDLYDIPLMLMIILSAVLGGLGTLYGPLIGGIIVYLLKNLFLKTMIPQGAFVNDEIVLYAILIAVALLSPEGLWHKIRSSLRS</sequence>
<dbReference type="AlphaFoldDB" id="D3RXJ4"/>
<dbReference type="RefSeq" id="WP_012965550.1">
    <property type="nucleotide sequence ID" value="NC_013849.1"/>
</dbReference>
<dbReference type="InterPro" id="IPR001851">
    <property type="entry name" value="ABC_transp_permease"/>
</dbReference>
<dbReference type="PANTHER" id="PTHR30482:SF10">
    <property type="entry name" value="HIGH-AFFINITY BRANCHED-CHAIN AMINO ACID TRANSPORT PROTEIN BRAE"/>
    <property type="match status" value="1"/>
</dbReference>
<feature type="transmembrane region" description="Helical" evidence="6">
    <location>
        <begin position="166"/>
        <end position="186"/>
    </location>
</feature>
<organism evidence="7 8">
    <name type="scientific">Ferroglobus placidus (strain DSM 10642 / AEDII12DO)</name>
    <dbReference type="NCBI Taxonomy" id="589924"/>
    <lineage>
        <taxon>Archaea</taxon>
        <taxon>Methanobacteriati</taxon>
        <taxon>Methanobacteriota</taxon>
        <taxon>Archaeoglobi</taxon>
        <taxon>Archaeoglobales</taxon>
        <taxon>Archaeoglobaceae</taxon>
        <taxon>Ferroglobus</taxon>
    </lineage>
</organism>
<dbReference type="HOGENOM" id="CLU_031365_2_1_2"/>
<feature type="transmembrane region" description="Helical" evidence="6">
    <location>
        <begin position="122"/>
        <end position="142"/>
    </location>
</feature>